<gene>
    <name evidence="1" type="ORF">METZ01_LOCUS453643</name>
</gene>
<organism evidence="1">
    <name type="scientific">marine metagenome</name>
    <dbReference type="NCBI Taxonomy" id="408172"/>
    <lineage>
        <taxon>unclassified sequences</taxon>
        <taxon>metagenomes</taxon>
        <taxon>ecological metagenomes</taxon>
    </lineage>
</organism>
<name>A0A382ZZN3_9ZZZZ</name>
<dbReference type="AlphaFoldDB" id="A0A382ZZN3"/>
<evidence type="ECO:0000313" key="1">
    <source>
        <dbReference type="EMBL" id="SVE00789.1"/>
    </source>
</evidence>
<sequence>MSIEIKKSIKPVNYLDAVKFLEERVGEINKSEANELIWILEHPSAFTAGT</sequence>
<protein>
    <recommendedName>
        <fullName evidence="2">BPL/LPL catalytic domain-containing protein</fullName>
    </recommendedName>
</protein>
<accession>A0A382ZZN3</accession>
<evidence type="ECO:0008006" key="2">
    <source>
        <dbReference type="Google" id="ProtNLM"/>
    </source>
</evidence>
<reference evidence="1" key="1">
    <citation type="submission" date="2018-05" db="EMBL/GenBank/DDBJ databases">
        <authorList>
            <person name="Lanie J.A."/>
            <person name="Ng W.-L."/>
            <person name="Kazmierczak K.M."/>
            <person name="Andrzejewski T.M."/>
            <person name="Davidsen T.M."/>
            <person name="Wayne K.J."/>
            <person name="Tettelin H."/>
            <person name="Glass J.I."/>
            <person name="Rusch D."/>
            <person name="Podicherti R."/>
            <person name="Tsui H.-C.T."/>
            <person name="Winkler M.E."/>
        </authorList>
    </citation>
    <scope>NUCLEOTIDE SEQUENCE</scope>
</reference>
<feature type="non-terminal residue" evidence="1">
    <location>
        <position position="50"/>
    </location>
</feature>
<proteinExistence type="predicted"/>
<dbReference type="EMBL" id="UINC01187849">
    <property type="protein sequence ID" value="SVE00789.1"/>
    <property type="molecule type" value="Genomic_DNA"/>
</dbReference>